<feature type="compositionally biased region" description="Polar residues" evidence="7">
    <location>
        <begin position="728"/>
        <end position="749"/>
    </location>
</feature>
<dbReference type="Proteomes" id="UP001186944">
    <property type="component" value="Unassembled WGS sequence"/>
</dbReference>
<keyword evidence="2" id="KW-0694">RNA-binding</keyword>
<evidence type="ECO:0000256" key="6">
    <source>
        <dbReference type="ARBA" id="ARBA00023242"/>
    </source>
</evidence>
<dbReference type="SUPFAM" id="SSF100939">
    <property type="entry name" value="SPOC domain-like"/>
    <property type="match status" value="1"/>
</dbReference>
<organism evidence="9 10">
    <name type="scientific">Pinctada imbricata</name>
    <name type="common">Atlantic pearl-oyster</name>
    <name type="synonym">Pinctada martensii</name>
    <dbReference type="NCBI Taxonomy" id="66713"/>
    <lineage>
        <taxon>Eukaryota</taxon>
        <taxon>Metazoa</taxon>
        <taxon>Spiralia</taxon>
        <taxon>Lophotrochozoa</taxon>
        <taxon>Mollusca</taxon>
        <taxon>Bivalvia</taxon>
        <taxon>Autobranchia</taxon>
        <taxon>Pteriomorphia</taxon>
        <taxon>Pterioida</taxon>
        <taxon>Pterioidea</taxon>
        <taxon>Pteriidae</taxon>
        <taxon>Pinctada</taxon>
    </lineage>
</organism>
<dbReference type="InterPro" id="IPR012921">
    <property type="entry name" value="SPOC_C"/>
</dbReference>
<dbReference type="AlphaFoldDB" id="A0AA89CC77"/>
<evidence type="ECO:0000313" key="9">
    <source>
        <dbReference type="EMBL" id="KAK3105069.1"/>
    </source>
</evidence>
<comment type="caution">
    <text evidence="9">The sequence shown here is derived from an EMBL/GenBank/DDBJ whole genome shotgun (WGS) entry which is preliminary data.</text>
</comment>
<name>A0AA89CC77_PINIB</name>
<dbReference type="InterPro" id="IPR010912">
    <property type="entry name" value="SPOC_met"/>
</dbReference>
<reference evidence="9" key="1">
    <citation type="submission" date="2019-08" db="EMBL/GenBank/DDBJ databases">
        <title>The improved chromosome-level genome for the pearl oyster Pinctada fucata martensii using PacBio sequencing and Hi-C.</title>
        <authorList>
            <person name="Zheng Z."/>
        </authorList>
    </citation>
    <scope>NUCLEOTIDE SEQUENCE</scope>
    <source>
        <strain evidence="9">ZZ-2019</strain>
        <tissue evidence="9">Adductor muscle</tissue>
    </source>
</reference>
<keyword evidence="4" id="KW-0175">Coiled coil</keyword>
<evidence type="ECO:0000259" key="8">
    <source>
        <dbReference type="PROSITE" id="PS50917"/>
    </source>
</evidence>
<keyword evidence="5" id="KW-0804">Transcription</keyword>
<gene>
    <name evidence="9" type="ORF">FSP39_016605</name>
</gene>
<feature type="compositionally biased region" description="Pro residues" evidence="7">
    <location>
        <begin position="763"/>
        <end position="772"/>
    </location>
</feature>
<feature type="compositionally biased region" description="Basic and acidic residues" evidence="7">
    <location>
        <begin position="482"/>
        <end position="498"/>
    </location>
</feature>
<accession>A0AA89CC77</accession>
<dbReference type="FunFam" id="2.40.290.10:FF:000002">
    <property type="entry name" value="Spen family transcriptional repressor"/>
    <property type="match status" value="1"/>
</dbReference>
<dbReference type="Pfam" id="PF07744">
    <property type="entry name" value="SPOC"/>
    <property type="match status" value="1"/>
</dbReference>
<dbReference type="EMBL" id="VSWD01000004">
    <property type="protein sequence ID" value="KAK3105069.1"/>
    <property type="molecule type" value="Genomic_DNA"/>
</dbReference>
<evidence type="ECO:0000256" key="3">
    <source>
        <dbReference type="ARBA" id="ARBA00023015"/>
    </source>
</evidence>
<feature type="region of interest" description="Disordered" evidence="7">
    <location>
        <begin position="1"/>
        <end position="24"/>
    </location>
</feature>
<feature type="compositionally biased region" description="Basic and acidic residues" evidence="7">
    <location>
        <begin position="536"/>
        <end position="552"/>
    </location>
</feature>
<feature type="region of interest" description="Disordered" evidence="7">
    <location>
        <begin position="578"/>
        <end position="607"/>
    </location>
</feature>
<keyword evidence="3" id="KW-0805">Transcription regulation</keyword>
<feature type="region of interest" description="Disordered" evidence="7">
    <location>
        <begin position="414"/>
        <end position="498"/>
    </location>
</feature>
<protein>
    <recommendedName>
        <fullName evidence="8">SPOC domain-containing protein</fullName>
    </recommendedName>
</protein>
<feature type="region of interest" description="Disordered" evidence="7">
    <location>
        <begin position="711"/>
        <end position="782"/>
    </location>
</feature>
<dbReference type="GO" id="GO:0005634">
    <property type="term" value="C:nucleus"/>
    <property type="evidence" value="ECO:0007669"/>
    <property type="project" value="UniProtKB-SubCell"/>
</dbReference>
<feature type="region of interest" description="Disordered" evidence="7">
    <location>
        <begin position="519"/>
        <end position="561"/>
    </location>
</feature>
<feature type="region of interest" description="Disordered" evidence="7">
    <location>
        <begin position="303"/>
        <end position="338"/>
    </location>
</feature>
<evidence type="ECO:0000256" key="5">
    <source>
        <dbReference type="ARBA" id="ARBA00023163"/>
    </source>
</evidence>
<evidence type="ECO:0000256" key="4">
    <source>
        <dbReference type="ARBA" id="ARBA00023054"/>
    </source>
</evidence>
<dbReference type="PROSITE" id="PS50917">
    <property type="entry name" value="SPOC"/>
    <property type="match status" value="1"/>
</dbReference>
<evidence type="ECO:0000256" key="7">
    <source>
        <dbReference type="SAM" id="MobiDB-lite"/>
    </source>
</evidence>
<feature type="region of interest" description="Disordered" evidence="7">
    <location>
        <begin position="161"/>
        <end position="204"/>
    </location>
</feature>
<keyword evidence="6" id="KW-0539">Nucleus</keyword>
<keyword evidence="10" id="KW-1185">Reference proteome</keyword>
<evidence type="ECO:0000256" key="2">
    <source>
        <dbReference type="ARBA" id="ARBA00022884"/>
    </source>
</evidence>
<proteinExistence type="predicted"/>
<comment type="subcellular location">
    <subcellularLocation>
        <location evidence="1">Nucleus</location>
    </subcellularLocation>
</comment>
<dbReference type="GO" id="GO:0003723">
    <property type="term" value="F:RNA binding"/>
    <property type="evidence" value="ECO:0007669"/>
    <property type="project" value="UniProtKB-KW"/>
</dbReference>
<feature type="compositionally biased region" description="Polar residues" evidence="7">
    <location>
        <begin position="182"/>
        <end position="191"/>
    </location>
</feature>
<evidence type="ECO:0000313" key="10">
    <source>
        <dbReference type="Proteomes" id="UP001186944"/>
    </source>
</evidence>
<dbReference type="Gene3D" id="2.40.290.10">
    <property type="match status" value="1"/>
</dbReference>
<dbReference type="InterPro" id="IPR016194">
    <property type="entry name" value="SPOC-like_C_dom_sf"/>
</dbReference>
<dbReference type="CDD" id="cd21543">
    <property type="entry name" value="SPOC_SHARP"/>
    <property type="match status" value="1"/>
</dbReference>
<dbReference type="CDD" id="cd22249">
    <property type="entry name" value="UDM1_RNF168_RNF169-like"/>
    <property type="match status" value="1"/>
</dbReference>
<feature type="compositionally biased region" description="Polar residues" evidence="7">
    <location>
        <begin position="328"/>
        <end position="337"/>
    </location>
</feature>
<feature type="compositionally biased region" description="Polar residues" evidence="7">
    <location>
        <begin position="595"/>
        <end position="607"/>
    </location>
</feature>
<sequence length="950" mass="104954">MAGLKSPHRDLMKHGPSLQSPLPGVHEVMNFNDFTGNIESAAHKAMIEESNRMMAPPTVGSSPIQTQASPIVTLANKFDSHFNHVMGARFPPPMSAHAANTTVVMTTSNSPLVSTGMSSAAQQEMVLNMSKHAPSSVAMTTAAPVSEAATVLSTAGNARSVISSSHSHVPPSPANDKFQQPEPVTTTSSSAIGEKRSNSLDRVQQSVTSAPTCVVHPITTTSLTSKQQQDAQAAQMMQLRMAEPRLNQIQALFHGDPKALEGLGKEQLCALMERGIPPFMHPMTDQHIIQHMANQKALFEMQKHQESVVKHPKGRNQKNPDPVKESQRPPSAHSNPKQGERLLLDQFNFPPMAFQEQIRAHYSKGPYGPQMWAHLQHLQNLKQLEEKNKMHAAVDPKTTSPSMLHQPSSVIAATVASQHGQHPQIKSPALAQTAPSPHQVGPTFTQAHSLQRPPSPQTGKKGSDKVPHNNRWPEANIIPAHEGQRSRPPSHDAERASPRDHWVYVEDVTKLTFVLQHMDRHRSQHTSTKTPVPMSQKERLMQRQKEEQHQREMQIQQEMQREKEKKHQELQWQLEERARQEAAAPAHSQGRRESNASTLPNQPTDLRQTALVPGQQRVPGQADEKMVDPRFGQHPGMGFPADLRRPSSQNPGGFPQPVSAAELSPGVNAHLTPEMQRRYQERVLAMGHHMQIDPLHMQQLLAQGLRPHFLPGGGIQVDHPALSEGRPPSQSSHRGENSQGHGPANQITSDGPMMHMHEAPMHGIPPRPPVHDGPPGGEGSLLSSLQRYPVMWQGVLALKNDQCVVQLHLINGFNQLVKMSLPQTSPDGTVQPLRIAQRMRLEAAQLEGVVKRMQFDKDYCMLLALPCGRNHEDIISQTRAMASGFIQYLQQKQAAGIVNVPEPESLQPAYVVHIFPPCEFSHNTLGRLGFDLLHQVRDLAHLLVIITTVA</sequence>
<feature type="domain" description="SPOC" evidence="8">
    <location>
        <begin position="781"/>
        <end position="950"/>
    </location>
</feature>
<evidence type="ECO:0000256" key="1">
    <source>
        <dbReference type="ARBA" id="ARBA00004123"/>
    </source>
</evidence>